<keyword evidence="2" id="KW-1185">Reference proteome</keyword>
<dbReference type="Pfam" id="PF00300">
    <property type="entry name" value="His_Phos_1"/>
    <property type="match status" value="1"/>
</dbReference>
<organism evidence="1 2">
    <name type="scientific">Halocynthiibacter halioticoli</name>
    <dbReference type="NCBI Taxonomy" id="2986804"/>
    <lineage>
        <taxon>Bacteria</taxon>
        <taxon>Pseudomonadati</taxon>
        <taxon>Pseudomonadota</taxon>
        <taxon>Alphaproteobacteria</taxon>
        <taxon>Rhodobacterales</taxon>
        <taxon>Paracoccaceae</taxon>
        <taxon>Halocynthiibacter</taxon>
    </lineage>
</organism>
<dbReference type="Gene3D" id="3.40.50.1240">
    <property type="entry name" value="Phosphoglycerate mutase-like"/>
    <property type="match status" value="1"/>
</dbReference>
<reference evidence="1" key="1">
    <citation type="submission" date="2022-10" db="EMBL/GenBank/DDBJ databases">
        <authorList>
            <person name="Yue Y."/>
        </authorList>
    </citation>
    <scope>NUCLEOTIDE SEQUENCE</scope>
    <source>
        <strain evidence="1">Z654</strain>
    </source>
</reference>
<dbReference type="EMBL" id="JAOYFC010000001">
    <property type="protein sequence ID" value="MCV6823638.1"/>
    <property type="molecule type" value="Genomic_DNA"/>
</dbReference>
<sequence length="190" mass="21334">MKRLWWVRHAPTHAKTMVGWTDLPADLSNSAQIKRVSDALPETAPIITSPLSRAVETGKAIANARHTLQPDPDLREIHFGKWENRTFDDVNAESEDALRAFWDTPGDTRPPGGESWNALRTRVDSAADRLLRRPETDIIIVAHFGAILCQVQRALGQDTPTVFAQKIDNLSVTCLEYQGTWCAKHINKLF</sequence>
<dbReference type="InterPro" id="IPR050275">
    <property type="entry name" value="PGM_Phosphatase"/>
</dbReference>
<dbReference type="GO" id="GO:0005737">
    <property type="term" value="C:cytoplasm"/>
    <property type="evidence" value="ECO:0007669"/>
    <property type="project" value="TreeGrafter"/>
</dbReference>
<dbReference type="SUPFAM" id="SSF53254">
    <property type="entry name" value="Phosphoglycerate mutase-like"/>
    <property type="match status" value="1"/>
</dbReference>
<proteinExistence type="predicted"/>
<evidence type="ECO:0000313" key="2">
    <source>
        <dbReference type="Proteomes" id="UP001208041"/>
    </source>
</evidence>
<protein>
    <submittedName>
        <fullName evidence="1">Histidine phosphatase family protein</fullName>
    </submittedName>
</protein>
<dbReference type="CDD" id="cd07067">
    <property type="entry name" value="HP_PGM_like"/>
    <property type="match status" value="1"/>
</dbReference>
<dbReference type="GO" id="GO:0016791">
    <property type="term" value="F:phosphatase activity"/>
    <property type="evidence" value="ECO:0007669"/>
    <property type="project" value="TreeGrafter"/>
</dbReference>
<dbReference type="InterPro" id="IPR013078">
    <property type="entry name" value="His_Pase_superF_clade-1"/>
</dbReference>
<dbReference type="PANTHER" id="PTHR48100:SF1">
    <property type="entry name" value="HISTIDINE PHOSPHATASE FAMILY PROTEIN-RELATED"/>
    <property type="match status" value="1"/>
</dbReference>
<gene>
    <name evidence="1" type="ORF">OH136_03640</name>
</gene>
<accession>A0AAE3IX03</accession>
<name>A0AAE3IX03_9RHOB</name>
<comment type="caution">
    <text evidence="1">The sequence shown here is derived from an EMBL/GenBank/DDBJ whole genome shotgun (WGS) entry which is preliminary data.</text>
</comment>
<dbReference type="AlphaFoldDB" id="A0AAE3IX03"/>
<dbReference type="SMART" id="SM00855">
    <property type="entry name" value="PGAM"/>
    <property type="match status" value="1"/>
</dbReference>
<dbReference type="InterPro" id="IPR029033">
    <property type="entry name" value="His_PPase_superfam"/>
</dbReference>
<evidence type="ECO:0000313" key="1">
    <source>
        <dbReference type="EMBL" id="MCV6823638.1"/>
    </source>
</evidence>
<dbReference type="Proteomes" id="UP001208041">
    <property type="component" value="Unassembled WGS sequence"/>
</dbReference>
<dbReference type="PANTHER" id="PTHR48100">
    <property type="entry name" value="BROAD-SPECIFICITY PHOSPHATASE YOR283W-RELATED"/>
    <property type="match status" value="1"/>
</dbReference>